<dbReference type="Proteomes" id="UP001632038">
    <property type="component" value="Unassembled WGS sequence"/>
</dbReference>
<accession>A0ABD3C675</accession>
<dbReference type="AlphaFoldDB" id="A0ABD3C675"/>
<organism evidence="1 2">
    <name type="scientific">Castilleja foliolosa</name>
    <dbReference type="NCBI Taxonomy" id="1961234"/>
    <lineage>
        <taxon>Eukaryota</taxon>
        <taxon>Viridiplantae</taxon>
        <taxon>Streptophyta</taxon>
        <taxon>Embryophyta</taxon>
        <taxon>Tracheophyta</taxon>
        <taxon>Spermatophyta</taxon>
        <taxon>Magnoliopsida</taxon>
        <taxon>eudicotyledons</taxon>
        <taxon>Gunneridae</taxon>
        <taxon>Pentapetalae</taxon>
        <taxon>asterids</taxon>
        <taxon>lamiids</taxon>
        <taxon>Lamiales</taxon>
        <taxon>Orobanchaceae</taxon>
        <taxon>Pedicularideae</taxon>
        <taxon>Castillejinae</taxon>
        <taxon>Castilleja</taxon>
    </lineage>
</organism>
<gene>
    <name evidence="1" type="ORF">CASFOL_031294</name>
</gene>
<comment type="caution">
    <text evidence="1">The sequence shown here is derived from an EMBL/GenBank/DDBJ whole genome shotgun (WGS) entry which is preliminary data.</text>
</comment>
<proteinExistence type="predicted"/>
<sequence>MANITTKFLFAVVLCLLVLVARLRHRRLGASNFRQQLHLLKLLRLPQIHHLDLNSLSVGKAFGDMRLMSADAKDYVLNNCSKTFYNTTCQSEGITVCIDPCNNFVAHNGRNVTGLVCEGANCVCKFTSINACPKATP</sequence>
<name>A0ABD3C675_9LAMI</name>
<reference evidence="2" key="1">
    <citation type="journal article" date="2024" name="IScience">
        <title>Strigolactones Initiate the Formation of Haustorium-like Structures in Castilleja.</title>
        <authorList>
            <person name="Buerger M."/>
            <person name="Peterson D."/>
            <person name="Chory J."/>
        </authorList>
    </citation>
    <scope>NUCLEOTIDE SEQUENCE [LARGE SCALE GENOMIC DNA]</scope>
</reference>
<keyword evidence="2" id="KW-1185">Reference proteome</keyword>
<dbReference type="EMBL" id="JAVIJP010000053">
    <property type="protein sequence ID" value="KAL3624626.1"/>
    <property type="molecule type" value="Genomic_DNA"/>
</dbReference>
<evidence type="ECO:0000313" key="2">
    <source>
        <dbReference type="Proteomes" id="UP001632038"/>
    </source>
</evidence>
<evidence type="ECO:0000313" key="1">
    <source>
        <dbReference type="EMBL" id="KAL3624626.1"/>
    </source>
</evidence>
<protein>
    <submittedName>
        <fullName evidence="1">Uncharacterized protein</fullName>
    </submittedName>
</protein>